<evidence type="ECO:0000313" key="1">
    <source>
        <dbReference type="EMBL" id="RVW60737.1"/>
    </source>
</evidence>
<gene>
    <name evidence="1" type="ORF">CK203_053030</name>
</gene>
<accession>A0A438FL77</accession>
<dbReference type="EMBL" id="QGNW01000847">
    <property type="protein sequence ID" value="RVW60737.1"/>
    <property type="molecule type" value="Genomic_DNA"/>
</dbReference>
<organism evidence="1 2">
    <name type="scientific">Vitis vinifera</name>
    <name type="common">Grape</name>
    <dbReference type="NCBI Taxonomy" id="29760"/>
    <lineage>
        <taxon>Eukaryota</taxon>
        <taxon>Viridiplantae</taxon>
        <taxon>Streptophyta</taxon>
        <taxon>Embryophyta</taxon>
        <taxon>Tracheophyta</taxon>
        <taxon>Spermatophyta</taxon>
        <taxon>Magnoliopsida</taxon>
        <taxon>eudicotyledons</taxon>
        <taxon>Gunneridae</taxon>
        <taxon>Pentapetalae</taxon>
        <taxon>rosids</taxon>
        <taxon>Vitales</taxon>
        <taxon>Vitaceae</taxon>
        <taxon>Viteae</taxon>
        <taxon>Vitis</taxon>
    </lineage>
</organism>
<reference evidence="1 2" key="1">
    <citation type="journal article" date="2018" name="PLoS Genet.">
        <title>Population sequencing reveals clonal diversity and ancestral inbreeding in the grapevine cultivar Chardonnay.</title>
        <authorList>
            <person name="Roach M.J."/>
            <person name="Johnson D.L."/>
            <person name="Bohlmann J."/>
            <person name="van Vuuren H.J."/>
            <person name="Jones S.J."/>
            <person name="Pretorius I.S."/>
            <person name="Schmidt S.A."/>
            <person name="Borneman A.R."/>
        </authorList>
    </citation>
    <scope>NUCLEOTIDE SEQUENCE [LARGE SCALE GENOMIC DNA]</scope>
    <source>
        <strain evidence="2">cv. Chardonnay</strain>
        <tissue evidence="1">Leaf</tissue>
    </source>
</reference>
<proteinExistence type="predicted"/>
<comment type="caution">
    <text evidence="1">The sequence shown here is derived from an EMBL/GenBank/DDBJ whole genome shotgun (WGS) entry which is preliminary data.</text>
</comment>
<sequence>MKFIHDGRVIMVRSSHDTAISFKAILEISHNDEDLFLIGFTFDESCDKDDTEYELLARFGVSSLAPSLPLSLIEAPTF</sequence>
<name>A0A438FL77_VITVI</name>
<evidence type="ECO:0000313" key="2">
    <source>
        <dbReference type="Proteomes" id="UP000288805"/>
    </source>
</evidence>
<dbReference type="Proteomes" id="UP000288805">
    <property type="component" value="Unassembled WGS sequence"/>
</dbReference>
<protein>
    <submittedName>
        <fullName evidence="1">Uncharacterized protein</fullName>
    </submittedName>
</protein>
<dbReference type="AlphaFoldDB" id="A0A438FL77"/>